<feature type="region of interest" description="Disordered" evidence="1">
    <location>
        <begin position="1"/>
        <end position="35"/>
    </location>
</feature>
<dbReference type="GO" id="GO:0005737">
    <property type="term" value="C:cytoplasm"/>
    <property type="evidence" value="ECO:0007669"/>
    <property type="project" value="TreeGrafter"/>
</dbReference>
<organism evidence="2 3">
    <name type="scientific">Actinomortierella ambigua</name>
    <dbReference type="NCBI Taxonomy" id="1343610"/>
    <lineage>
        <taxon>Eukaryota</taxon>
        <taxon>Fungi</taxon>
        <taxon>Fungi incertae sedis</taxon>
        <taxon>Mucoromycota</taxon>
        <taxon>Mortierellomycotina</taxon>
        <taxon>Mortierellomycetes</taxon>
        <taxon>Mortierellales</taxon>
        <taxon>Mortierellaceae</taxon>
        <taxon>Actinomortierella</taxon>
    </lineage>
</organism>
<gene>
    <name evidence="2" type="ORF">DFQ27_007542</name>
</gene>
<accession>A0A9P6QJL4</accession>
<reference evidence="2" key="1">
    <citation type="journal article" date="2020" name="Fungal Divers.">
        <title>Resolving the Mortierellaceae phylogeny through synthesis of multi-gene phylogenetics and phylogenomics.</title>
        <authorList>
            <person name="Vandepol N."/>
            <person name="Liber J."/>
            <person name="Desiro A."/>
            <person name="Na H."/>
            <person name="Kennedy M."/>
            <person name="Barry K."/>
            <person name="Grigoriev I.V."/>
            <person name="Miller A.N."/>
            <person name="O'Donnell K."/>
            <person name="Stajich J.E."/>
            <person name="Bonito G."/>
        </authorList>
    </citation>
    <scope>NUCLEOTIDE SEQUENCE</scope>
    <source>
        <strain evidence="2">BC1065</strain>
    </source>
</reference>
<proteinExistence type="predicted"/>
<keyword evidence="3" id="KW-1185">Reference proteome</keyword>
<dbReference type="GO" id="GO:0006044">
    <property type="term" value="P:N-acetylglucosamine metabolic process"/>
    <property type="evidence" value="ECO:0007669"/>
    <property type="project" value="TreeGrafter"/>
</dbReference>
<dbReference type="PANTHER" id="PTHR35020:SF2">
    <property type="entry name" value="N-ACETYLGLUCOSAMINE-INDUCED PROTEIN 1"/>
    <property type="match status" value="1"/>
</dbReference>
<dbReference type="EMBL" id="JAAAJB010000006">
    <property type="protein sequence ID" value="KAG0270391.1"/>
    <property type="molecule type" value="Genomic_DNA"/>
</dbReference>
<sequence length="231" mass="26356">MSPHADAAVEQDPNNHALYPHSTDFEGRPPPPPGGYNWAAIQKAIKHGSLHELRRTDKGQYEYEVWQNSIDRAKHGNIGAYIALELLGWKDLVDPADKIFISSQESSNGTPKSEEQQQQQQQQLAALRASNEPVMTLRVNHYPFPVEGSIQYFVLWATRDMSVPEERDRLNRFLERQFVGTAETHGRPASEEMLAAAPGKKKEWMWFVNPIELRSVATVHHLHIFVRDIDL</sequence>
<dbReference type="AlphaFoldDB" id="A0A9P6QJL4"/>
<evidence type="ECO:0000313" key="3">
    <source>
        <dbReference type="Proteomes" id="UP000807716"/>
    </source>
</evidence>
<dbReference type="Proteomes" id="UP000807716">
    <property type="component" value="Unassembled WGS sequence"/>
</dbReference>
<evidence type="ECO:0000313" key="2">
    <source>
        <dbReference type="EMBL" id="KAG0270391.1"/>
    </source>
</evidence>
<dbReference type="OrthoDB" id="498286at2759"/>
<name>A0A9P6QJL4_9FUNG</name>
<protein>
    <submittedName>
        <fullName evidence="2">Uncharacterized protein</fullName>
    </submittedName>
</protein>
<evidence type="ECO:0000256" key="1">
    <source>
        <dbReference type="SAM" id="MobiDB-lite"/>
    </source>
</evidence>
<comment type="caution">
    <text evidence="2">The sequence shown here is derived from an EMBL/GenBank/DDBJ whole genome shotgun (WGS) entry which is preliminary data.</text>
</comment>
<dbReference type="Pfam" id="PF12239">
    <property type="entry name" value="DUF3605"/>
    <property type="match status" value="1"/>
</dbReference>
<dbReference type="PANTHER" id="PTHR35020">
    <property type="entry name" value="N-ACETYLGLUCOSAMINE-INDUCED PROTEIN 1"/>
    <property type="match status" value="1"/>
</dbReference>
<feature type="region of interest" description="Disordered" evidence="1">
    <location>
        <begin position="103"/>
        <end position="126"/>
    </location>
</feature>
<dbReference type="InterPro" id="IPR022036">
    <property type="entry name" value="DUF3605"/>
</dbReference>